<comment type="pathway">
    <text evidence="2">Secondary metabolite biosynthesis.</text>
</comment>
<dbReference type="PRINTS" id="PR00465">
    <property type="entry name" value="EP450IV"/>
</dbReference>
<evidence type="ECO:0000256" key="9">
    <source>
        <dbReference type="PIRSR" id="PIRSR602403-1"/>
    </source>
</evidence>
<keyword evidence="7 9" id="KW-0408">Iron</keyword>
<dbReference type="GO" id="GO:0004497">
    <property type="term" value="F:monooxygenase activity"/>
    <property type="evidence" value="ECO:0007669"/>
    <property type="project" value="UniProtKB-KW"/>
</dbReference>
<evidence type="ECO:0000256" key="8">
    <source>
        <dbReference type="ARBA" id="ARBA00023033"/>
    </source>
</evidence>
<dbReference type="PANTHER" id="PTHR24305:SF107">
    <property type="entry name" value="P450, PUTATIVE (EUROFUNG)-RELATED"/>
    <property type="match status" value="1"/>
</dbReference>
<comment type="cofactor">
    <cofactor evidence="1 9">
        <name>heme</name>
        <dbReference type="ChEBI" id="CHEBI:30413"/>
    </cofactor>
</comment>
<keyword evidence="4 9" id="KW-0349">Heme</keyword>
<dbReference type="GO" id="GO:0005506">
    <property type="term" value="F:iron ion binding"/>
    <property type="evidence" value="ECO:0007669"/>
    <property type="project" value="InterPro"/>
</dbReference>
<evidence type="ECO:0000256" key="3">
    <source>
        <dbReference type="ARBA" id="ARBA00010617"/>
    </source>
</evidence>
<dbReference type="PANTHER" id="PTHR24305">
    <property type="entry name" value="CYTOCHROME P450"/>
    <property type="match status" value="1"/>
</dbReference>
<sequence length="543" mass="61794">MALTAFLSFGLALRAGLAVSIGAGITFLFSFYKHRSRMVGMPKPPWTPILGNLKIMGELAASLPPGIHPHTYIHYLQEKYNLPDIFYIDSWPFGDQILAIVNPDVATSVTVQHSLPKHASLNRSIWPITGYKSLVALEGKEHKTWRAVFNPGFASGHLMTLVPGIVDDCVIFMHQLSGYAKSREIFQLEGAATKVTIDIIGQVVLDTQMHAQTSENEFVTAFRSQLTWLPDQTEINPLKRINPLRPFMIKYNEWRMDKYLMNIMSQRWTSRLETGPMEQKKRSRPVIDLALDSYQESGDVDNGHLDRIKFQKAALQHIKVFMFGGHDTTSSTICWVAYALSRYPDCLRRFRKECDEVFGPDPSQTAQKIKDQAHLISELQYSAAIIKETLRLWPAASSVRRGEPGFFLHHEGRQYETYEDMIAWPVAHALHTSPKLWPDSTKFIPDRWLVKEGDPLYPIKGAWRPFEFGNRSCIGQELAVIETKIIMALMLRTFTIETAYEELDKAAGRKSDKMMTPEGDRAYQVLIATAKPVDGMPCRIYRN</sequence>
<reference evidence="10" key="1">
    <citation type="journal article" date="2023" name="Genome Biol. Evol.">
        <title>First Whole Genome Sequence and Flow Cytometry Genome Size Data for the Lichen-Forming Fungus Ramalina farinacea (Ascomycota).</title>
        <authorList>
            <person name="Llewellyn T."/>
            <person name="Mian S."/>
            <person name="Hill R."/>
            <person name="Leitch I.J."/>
            <person name="Gaya E."/>
        </authorList>
    </citation>
    <scope>NUCLEOTIDE SEQUENCE</scope>
    <source>
        <strain evidence="10">LIQ254RAFAR</strain>
    </source>
</reference>
<comment type="caution">
    <text evidence="10">The sequence shown here is derived from an EMBL/GenBank/DDBJ whole genome shotgun (WGS) entry which is preliminary data.</text>
</comment>
<dbReference type="InterPro" id="IPR050121">
    <property type="entry name" value="Cytochrome_P450_monoxygenase"/>
</dbReference>
<organism evidence="10 11">
    <name type="scientific">Ramalina farinacea</name>
    <dbReference type="NCBI Taxonomy" id="258253"/>
    <lineage>
        <taxon>Eukaryota</taxon>
        <taxon>Fungi</taxon>
        <taxon>Dikarya</taxon>
        <taxon>Ascomycota</taxon>
        <taxon>Pezizomycotina</taxon>
        <taxon>Lecanoromycetes</taxon>
        <taxon>OSLEUM clade</taxon>
        <taxon>Lecanoromycetidae</taxon>
        <taxon>Lecanorales</taxon>
        <taxon>Lecanorineae</taxon>
        <taxon>Ramalinaceae</taxon>
        <taxon>Ramalina</taxon>
    </lineage>
</organism>
<dbReference type="AlphaFoldDB" id="A0AA43QPE6"/>
<feature type="binding site" description="axial binding residue" evidence="9">
    <location>
        <position position="473"/>
    </location>
    <ligand>
        <name>heme</name>
        <dbReference type="ChEBI" id="CHEBI:30413"/>
    </ligand>
    <ligandPart>
        <name>Fe</name>
        <dbReference type="ChEBI" id="CHEBI:18248"/>
    </ligandPart>
</feature>
<dbReference type="EMBL" id="JAPUFD010000008">
    <property type="protein sequence ID" value="MDI1488681.1"/>
    <property type="molecule type" value="Genomic_DNA"/>
</dbReference>
<dbReference type="InterPro" id="IPR001128">
    <property type="entry name" value="Cyt_P450"/>
</dbReference>
<keyword evidence="11" id="KW-1185">Reference proteome</keyword>
<dbReference type="GO" id="GO:0016705">
    <property type="term" value="F:oxidoreductase activity, acting on paired donors, with incorporation or reduction of molecular oxygen"/>
    <property type="evidence" value="ECO:0007669"/>
    <property type="project" value="InterPro"/>
</dbReference>
<proteinExistence type="inferred from homology"/>
<keyword evidence="6" id="KW-0560">Oxidoreductase</keyword>
<dbReference type="Gene3D" id="1.10.630.10">
    <property type="entry name" value="Cytochrome P450"/>
    <property type="match status" value="1"/>
</dbReference>
<protein>
    <recommendedName>
        <fullName evidence="12">Cytochrome P450</fullName>
    </recommendedName>
</protein>
<dbReference type="PRINTS" id="PR00385">
    <property type="entry name" value="P450"/>
</dbReference>
<dbReference type="Pfam" id="PF00067">
    <property type="entry name" value="p450"/>
    <property type="match status" value="1"/>
</dbReference>
<accession>A0AA43QPE6</accession>
<keyword evidence="8" id="KW-0503">Monooxygenase</keyword>
<evidence type="ECO:0000256" key="6">
    <source>
        <dbReference type="ARBA" id="ARBA00023002"/>
    </source>
</evidence>
<dbReference type="CDD" id="cd11051">
    <property type="entry name" value="CYP59-like"/>
    <property type="match status" value="1"/>
</dbReference>
<evidence type="ECO:0000256" key="4">
    <source>
        <dbReference type="ARBA" id="ARBA00022617"/>
    </source>
</evidence>
<evidence type="ECO:0000256" key="7">
    <source>
        <dbReference type="ARBA" id="ARBA00023004"/>
    </source>
</evidence>
<evidence type="ECO:0008006" key="12">
    <source>
        <dbReference type="Google" id="ProtNLM"/>
    </source>
</evidence>
<gene>
    <name evidence="10" type="ORF">OHK93_007957</name>
</gene>
<dbReference type="InterPro" id="IPR036396">
    <property type="entry name" value="Cyt_P450_sf"/>
</dbReference>
<comment type="similarity">
    <text evidence="3">Belongs to the cytochrome P450 family.</text>
</comment>
<evidence type="ECO:0000256" key="2">
    <source>
        <dbReference type="ARBA" id="ARBA00005179"/>
    </source>
</evidence>
<dbReference type="GO" id="GO:0020037">
    <property type="term" value="F:heme binding"/>
    <property type="evidence" value="ECO:0007669"/>
    <property type="project" value="InterPro"/>
</dbReference>
<evidence type="ECO:0000313" key="10">
    <source>
        <dbReference type="EMBL" id="MDI1488681.1"/>
    </source>
</evidence>
<dbReference type="SUPFAM" id="SSF48264">
    <property type="entry name" value="Cytochrome P450"/>
    <property type="match status" value="1"/>
</dbReference>
<name>A0AA43QPE6_9LECA</name>
<evidence type="ECO:0000256" key="5">
    <source>
        <dbReference type="ARBA" id="ARBA00022723"/>
    </source>
</evidence>
<evidence type="ECO:0000313" key="11">
    <source>
        <dbReference type="Proteomes" id="UP001161017"/>
    </source>
</evidence>
<dbReference type="Proteomes" id="UP001161017">
    <property type="component" value="Unassembled WGS sequence"/>
</dbReference>
<dbReference type="InterPro" id="IPR002403">
    <property type="entry name" value="Cyt_P450_E_grp-IV"/>
</dbReference>
<keyword evidence="5 9" id="KW-0479">Metal-binding</keyword>
<evidence type="ECO:0000256" key="1">
    <source>
        <dbReference type="ARBA" id="ARBA00001971"/>
    </source>
</evidence>